<gene>
    <name evidence="2" type="ORF">ANIA_05476</name>
</gene>
<sequence>MAERILSSPMPRNRWESWGDDYLEQQVLTYTGDAGDRQAKHGQGSIPWTEIAKALLGRSNKDCRKRWLKIDPRWNGGHRQLDEELRLTEAVMRHGYSCVQDSYYLMFMAFVSNLKLVYSKNSRIDRGWTWATRMFLPDGFMDLSGMMPPTLRTDIEIETATPPSTRMDRGQRVLIVLEDVENTTNDTLNIIWSISSMLQSNLINFRTA</sequence>
<dbReference type="GO" id="GO:0005634">
    <property type="term" value="C:nucleus"/>
    <property type="evidence" value="ECO:0000318"/>
    <property type="project" value="GO_Central"/>
</dbReference>
<dbReference type="KEGG" id="ani:ANIA_05476"/>
<dbReference type="GO" id="GO:0000978">
    <property type="term" value="F:RNA polymerase II cis-regulatory region sequence-specific DNA binding"/>
    <property type="evidence" value="ECO:0000318"/>
    <property type="project" value="GO_Central"/>
</dbReference>
<dbReference type="VEuPathDB" id="FungiDB:AN5476"/>
<protein>
    <recommendedName>
        <fullName evidence="1">Myb-like domain-containing protein</fullName>
    </recommendedName>
</protein>
<dbReference type="GO" id="GO:0000981">
    <property type="term" value="F:DNA-binding transcription factor activity, RNA polymerase II-specific"/>
    <property type="evidence" value="ECO:0000318"/>
    <property type="project" value="GO_Central"/>
</dbReference>
<dbReference type="OrthoDB" id="2143914at2759"/>
<dbReference type="PROSITE" id="PS50090">
    <property type="entry name" value="MYB_LIKE"/>
    <property type="match status" value="1"/>
</dbReference>
<dbReference type="GeneID" id="2871763"/>
<dbReference type="InterPro" id="IPR009057">
    <property type="entry name" value="Homeodomain-like_sf"/>
</dbReference>
<evidence type="ECO:0000313" key="2">
    <source>
        <dbReference type="EMBL" id="CBF81839.1"/>
    </source>
</evidence>
<accession>Q5B1V4</accession>
<dbReference type="EMBL" id="BN001305">
    <property type="protein sequence ID" value="CBF81839.1"/>
    <property type="molecule type" value="Genomic_DNA"/>
</dbReference>
<dbReference type="InterPro" id="IPR001005">
    <property type="entry name" value="SANT/Myb"/>
</dbReference>
<dbReference type="HOGENOM" id="CLU_1320875_0_0_1"/>
<dbReference type="CDD" id="cd00167">
    <property type="entry name" value="SANT"/>
    <property type="match status" value="1"/>
</dbReference>
<feature type="domain" description="Myb-like" evidence="1">
    <location>
        <begin position="7"/>
        <end position="71"/>
    </location>
</feature>
<dbReference type="GO" id="GO:0045944">
    <property type="term" value="P:positive regulation of transcription by RNA polymerase II"/>
    <property type="evidence" value="ECO:0000318"/>
    <property type="project" value="GO_Central"/>
</dbReference>
<proteinExistence type="predicted"/>
<dbReference type="RefSeq" id="XP_663080.1">
    <property type="nucleotide sequence ID" value="XM_657988.1"/>
</dbReference>
<accession>C8VGE3</accession>
<dbReference type="InParanoid" id="Q5B1V4"/>
<evidence type="ECO:0000259" key="1">
    <source>
        <dbReference type="PROSITE" id="PS50090"/>
    </source>
</evidence>
<dbReference type="Proteomes" id="UP000000560">
    <property type="component" value="Chromosome V"/>
</dbReference>
<dbReference type="GO" id="GO:0000278">
    <property type="term" value="P:mitotic cell cycle"/>
    <property type="evidence" value="ECO:0000318"/>
    <property type="project" value="GO_Central"/>
</dbReference>
<dbReference type="Gene3D" id="1.10.10.60">
    <property type="entry name" value="Homeodomain-like"/>
    <property type="match status" value="1"/>
</dbReference>
<reference evidence="3" key="1">
    <citation type="journal article" date="2005" name="Nature">
        <title>Sequencing of Aspergillus nidulans and comparative analysis with A. fumigatus and A. oryzae.</title>
        <authorList>
            <person name="Galagan J.E."/>
            <person name="Calvo S.E."/>
            <person name="Cuomo C."/>
            <person name="Ma L.J."/>
            <person name="Wortman J.R."/>
            <person name="Batzoglou S."/>
            <person name="Lee S.I."/>
            <person name="Basturkmen M."/>
            <person name="Spevak C.C."/>
            <person name="Clutterbuck J."/>
            <person name="Kapitonov V."/>
            <person name="Jurka J."/>
            <person name="Scazzocchio C."/>
            <person name="Farman M."/>
            <person name="Butler J."/>
            <person name="Purcell S."/>
            <person name="Harris S."/>
            <person name="Braus G.H."/>
            <person name="Draht O."/>
            <person name="Busch S."/>
            <person name="D'Enfert C."/>
            <person name="Bouchier C."/>
            <person name="Goldman G.H."/>
            <person name="Bell-Pedersen D."/>
            <person name="Griffiths-Jones S."/>
            <person name="Doonan J.H."/>
            <person name="Yu J."/>
            <person name="Vienken K."/>
            <person name="Pain A."/>
            <person name="Freitag M."/>
            <person name="Selker E.U."/>
            <person name="Archer D.B."/>
            <person name="Penalva M.A."/>
            <person name="Oakley B.R."/>
            <person name="Momany M."/>
            <person name="Tanaka T."/>
            <person name="Kumagai T."/>
            <person name="Asai K."/>
            <person name="Machida M."/>
            <person name="Nierman W.C."/>
            <person name="Denning D.W."/>
            <person name="Caddick M."/>
            <person name="Hynes M."/>
            <person name="Paoletti M."/>
            <person name="Fischer R."/>
            <person name="Miller B."/>
            <person name="Dyer P."/>
            <person name="Sachs M.S."/>
            <person name="Osmani S.A."/>
            <person name="Birren B.W."/>
        </authorList>
    </citation>
    <scope>NUCLEOTIDE SEQUENCE [LARGE SCALE GENOMIC DNA]</scope>
    <source>
        <strain evidence="3">FGSC A4 / ATCC 38163 / CBS 112.46 / NRRL 194 / M139</strain>
    </source>
</reference>
<organism evidence="2 3">
    <name type="scientific">Emericella nidulans (strain FGSC A4 / ATCC 38163 / CBS 112.46 / NRRL 194 / M139)</name>
    <name type="common">Aspergillus nidulans</name>
    <dbReference type="NCBI Taxonomy" id="227321"/>
    <lineage>
        <taxon>Eukaryota</taxon>
        <taxon>Fungi</taxon>
        <taxon>Dikarya</taxon>
        <taxon>Ascomycota</taxon>
        <taxon>Pezizomycotina</taxon>
        <taxon>Eurotiomycetes</taxon>
        <taxon>Eurotiomycetidae</taxon>
        <taxon>Eurotiales</taxon>
        <taxon>Aspergillaceae</taxon>
        <taxon>Aspergillus</taxon>
        <taxon>Aspergillus subgen. Nidulantes</taxon>
    </lineage>
</organism>
<dbReference type="SUPFAM" id="SSF46689">
    <property type="entry name" value="Homeodomain-like"/>
    <property type="match status" value="1"/>
</dbReference>
<reference evidence="3" key="2">
    <citation type="journal article" date="2009" name="Fungal Genet. Biol.">
        <title>The 2008 update of the Aspergillus nidulans genome annotation: a community effort.</title>
        <authorList>
            <person name="Wortman J.R."/>
            <person name="Gilsenan J.M."/>
            <person name="Joardar V."/>
            <person name="Deegan J."/>
            <person name="Clutterbuck J."/>
            <person name="Andersen M.R."/>
            <person name="Archer D."/>
            <person name="Bencina M."/>
            <person name="Braus G."/>
            <person name="Coutinho P."/>
            <person name="von Dohren H."/>
            <person name="Doonan J."/>
            <person name="Driessen A.J."/>
            <person name="Durek P."/>
            <person name="Espeso E."/>
            <person name="Fekete E."/>
            <person name="Flipphi M."/>
            <person name="Estrada C.G."/>
            <person name="Geysens S."/>
            <person name="Goldman G."/>
            <person name="de Groot P.W."/>
            <person name="Hansen K."/>
            <person name="Harris S.D."/>
            <person name="Heinekamp T."/>
            <person name="Helmstaedt K."/>
            <person name="Henrissat B."/>
            <person name="Hofmann G."/>
            <person name="Homan T."/>
            <person name="Horio T."/>
            <person name="Horiuchi H."/>
            <person name="James S."/>
            <person name="Jones M."/>
            <person name="Karaffa L."/>
            <person name="Karanyi Z."/>
            <person name="Kato M."/>
            <person name="Keller N."/>
            <person name="Kelly D.E."/>
            <person name="Kiel J.A."/>
            <person name="Kim J.M."/>
            <person name="van der Klei I.J."/>
            <person name="Klis F.M."/>
            <person name="Kovalchuk A."/>
            <person name="Krasevec N."/>
            <person name="Kubicek C.P."/>
            <person name="Liu B."/>
            <person name="Maccabe A."/>
            <person name="Meyer V."/>
            <person name="Mirabito P."/>
            <person name="Miskei M."/>
            <person name="Mos M."/>
            <person name="Mullins J."/>
            <person name="Nelson D.R."/>
            <person name="Nielsen J."/>
            <person name="Oakley B.R."/>
            <person name="Osmani S.A."/>
            <person name="Pakula T."/>
            <person name="Paszewski A."/>
            <person name="Paulsen I."/>
            <person name="Pilsyk S."/>
            <person name="Pocsi I."/>
            <person name="Punt P.J."/>
            <person name="Ram A.F."/>
            <person name="Ren Q."/>
            <person name="Robellet X."/>
            <person name="Robson G."/>
            <person name="Seiboth B."/>
            <person name="van Solingen P."/>
            <person name="Specht T."/>
            <person name="Sun J."/>
            <person name="Taheri-Talesh N."/>
            <person name="Takeshita N."/>
            <person name="Ussery D."/>
            <person name="vanKuyk P.A."/>
            <person name="Visser H."/>
            <person name="van de Vondervoort P.J."/>
            <person name="de Vries R.P."/>
            <person name="Walton J."/>
            <person name="Xiang X."/>
            <person name="Xiong Y."/>
            <person name="Zeng A.P."/>
            <person name="Brandt B.W."/>
            <person name="Cornell M.J."/>
            <person name="van den Hondel C.A."/>
            <person name="Visser J."/>
            <person name="Oliver S.G."/>
            <person name="Turner G."/>
        </authorList>
    </citation>
    <scope>GENOME REANNOTATION</scope>
    <source>
        <strain evidence="3">FGSC A4 / ATCC 38163 / CBS 112.46 / NRRL 194 / M139</strain>
    </source>
</reference>
<keyword evidence="3" id="KW-1185">Reference proteome</keyword>
<evidence type="ECO:0000313" key="3">
    <source>
        <dbReference type="Proteomes" id="UP000000560"/>
    </source>
</evidence>
<dbReference type="AlphaFoldDB" id="Q5B1V4"/>
<name>Q5B1V4_EMENI</name>